<name>A0A9J5XYL4_SOLCO</name>
<organism evidence="1 2">
    <name type="scientific">Solanum commersonii</name>
    <name type="common">Commerson's wild potato</name>
    <name type="synonym">Commerson's nightshade</name>
    <dbReference type="NCBI Taxonomy" id="4109"/>
    <lineage>
        <taxon>Eukaryota</taxon>
        <taxon>Viridiplantae</taxon>
        <taxon>Streptophyta</taxon>
        <taxon>Embryophyta</taxon>
        <taxon>Tracheophyta</taxon>
        <taxon>Spermatophyta</taxon>
        <taxon>Magnoliopsida</taxon>
        <taxon>eudicotyledons</taxon>
        <taxon>Gunneridae</taxon>
        <taxon>Pentapetalae</taxon>
        <taxon>asterids</taxon>
        <taxon>lamiids</taxon>
        <taxon>Solanales</taxon>
        <taxon>Solanaceae</taxon>
        <taxon>Solanoideae</taxon>
        <taxon>Solaneae</taxon>
        <taxon>Solanum</taxon>
    </lineage>
</organism>
<evidence type="ECO:0000313" key="2">
    <source>
        <dbReference type="Proteomes" id="UP000824120"/>
    </source>
</evidence>
<keyword evidence="2" id="KW-1185">Reference proteome</keyword>
<comment type="caution">
    <text evidence="1">The sequence shown here is derived from an EMBL/GenBank/DDBJ whole genome shotgun (WGS) entry which is preliminary data.</text>
</comment>
<sequence length="76" mass="8406">MLYNTLQFKRDVPLFHTEMHVVLLGPLGTMICIGMRNLAGKQHLPTLQKAIICPETSVKRKAESIGGSLKLTPAFT</sequence>
<proteinExistence type="predicted"/>
<reference evidence="1 2" key="1">
    <citation type="submission" date="2020-09" db="EMBL/GenBank/DDBJ databases">
        <title>De no assembly of potato wild relative species, Solanum commersonii.</title>
        <authorList>
            <person name="Cho K."/>
        </authorList>
    </citation>
    <scope>NUCLEOTIDE SEQUENCE [LARGE SCALE GENOMIC DNA]</scope>
    <source>
        <strain evidence="1">LZ3.2</strain>
        <tissue evidence="1">Leaf</tissue>
    </source>
</reference>
<dbReference type="Proteomes" id="UP000824120">
    <property type="component" value="Chromosome 8"/>
</dbReference>
<gene>
    <name evidence="1" type="ORF">H5410_042834</name>
</gene>
<dbReference type="EMBL" id="JACXVP010000008">
    <property type="protein sequence ID" value="KAG5592320.1"/>
    <property type="molecule type" value="Genomic_DNA"/>
</dbReference>
<protein>
    <submittedName>
        <fullName evidence="1">Uncharacterized protein</fullName>
    </submittedName>
</protein>
<dbReference type="AlphaFoldDB" id="A0A9J5XYL4"/>
<evidence type="ECO:0000313" key="1">
    <source>
        <dbReference type="EMBL" id="KAG5592320.1"/>
    </source>
</evidence>
<accession>A0A9J5XYL4</accession>